<feature type="binding site" evidence="11">
    <location>
        <position position="81"/>
    </location>
    <ligand>
        <name>substrate</name>
    </ligand>
</feature>
<feature type="binding site" evidence="11">
    <location>
        <position position="17"/>
    </location>
    <ligand>
        <name>Mg(2+)</name>
        <dbReference type="ChEBI" id="CHEBI:18420"/>
    </ligand>
</feature>
<dbReference type="AlphaFoldDB" id="A0A2N3G6U7"/>
<dbReference type="CDD" id="cd00464">
    <property type="entry name" value="SK"/>
    <property type="match status" value="1"/>
</dbReference>
<dbReference type="GO" id="GO:0009073">
    <property type="term" value="P:aromatic amino acid family biosynthetic process"/>
    <property type="evidence" value="ECO:0007669"/>
    <property type="project" value="UniProtKB-KW"/>
</dbReference>
<dbReference type="UniPathway" id="UPA00053">
    <property type="reaction ID" value="UER00088"/>
</dbReference>
<keyword evidence="8 11" id="KW-0067">ATP-binding</keyword>
<organism evidence="12 13">
    <name type="scientific">Candidatus Anoxymicrobium japonicum</name>
    <dbReference type="NCBI Taxonomy" id="2013648"/>
    <lineage>
        <taxon>Bacteria</taxon>
        <taxon>Bacillati</taxon>
        <taxon>Actinomycetota</taxon>
        <taxon>Candidatus Geothermincolia</taxon>
        <taxon>Candidatus Geothermincolales</taxon>
        <taxon>Candidatus Anoxymicrobiaceae</taxon>
        <taxon>Candidatus Anoxymicrobium</taxon>
    </lineage>
</organism>
<comment type="cofactor">
    <cofactor evidence="11">
        <name>Mg(2+)</name>
        <dbReference type="ChEBI" id="CHEBI:18420"/>
    </cofactor>
    <text evidence="11">Binds 1 Mg(2+) ion per subunit.</text>
</comment>
<dbReference type="PRINTS" id="PR01100">
    <property type="entry name" value="SHIKIMTKNASE"/>
</dbReference>
<comment type="function">
    <text evidence="11">Catalyzes the specific phosphorylation of the 3-hydroxyl group of shikimic acid using ATP as a cosubstrate.</text>
</comment>
<evidence type="ECO:0000256" key="10">
    <source>
        <dbReference type="ARBA" id="ARBA00048567"/>
    </source>
</evidence>
<evidence type="ECO:0000313" key="13">
    <source>
        <dbReference type="Proteomes" id="UP000233654"/>
    </source>
</evidence>
<dbReference type="GO" id="GO:0004765">
    <property type="term" value="F:shikimate kinase activity"/>
    <property type="evidence" value="ECO:0007669"/>
    <property type="project" value="UniProtKB-UniRule"/>
</dbReference>
<dbReference type="PANTHER" id="PTHR21087:SF16">
    <property type="entry name" value="SHIKIMATE KINASE 1, CHLOROPLASTIC"/>
    <property type="match status" value="1"/>
</dbReference>
<dbReference type="GO" id="GO:0005524">
    <property type="term" value="F:ATP binding"/>
    <property type="evidence" value="ECO:0007669"/>
    <property type="project" value="UniProtKB-UniRule"/>
</dbReference>
<feature type="binding site" evidence="11">
    <location>
        <position position="59"/>
    </location>
    <ligand>
        <name>substrate</name>
    </ligand>
</feature>
<dbReference type="Gene3D" id="3.40.50.300">
    <property type="entry name" value="P-loop containing nucleotide triphosphate hydrolases"/>
    <property type="match status" value="1"/>
</dbReference>
<comment type="caution">
    <text evidence="12">The sequence shown here is derived from an EMBL/GenBank/DDBJ whole genome shotgun (WGS) entry which is preliminary data.</text>
</comment>
<dbReference type="EMBL" id="PHEX01000016">
    <property type="protein sequence ID" value="PKQ28439.1"/>
    <property type="molecule type" value="Genomic_DNA"/>
</dbReference>
<comment type="subcellular location">
    <subcellularLocation>
        <location evidence="11">Cytoplasm</location>
    </subcellularLocation>
</comment>
<evidence type="ECO:0000256" key="2">
    <source>
        <dbReference type="ARBA" id="ARBA00006997"/>
    </source>
</evidence>
<dbReference type="Proteomes" id="UP000233654">
    <property type="component" value="Unassembled WGS sequence"/>
</dbReference>
<dbReference type="GO" id="GO:0005829">
    <property type="term" value="C:cytosol"/>
    <property type="evidence" value="ECO:0007669"/>
    <property type="project" value="TreeGrafter"/>
</dbReference>
<feature type="binding site" evidence="11">
    <location>
        <position position="35"/>
    </location>
    <ligand>
        <name>substrate</name>
    </ligand>
</feature>
<evidence type="ECO:0000256" key="7">
    <source>
        <dbReference type="ARBA" id="ARBA00022777"/>
    </source>
</evidence>
<dbReference type="GO" id="GO:0000287">
    <property type="term" value="F:magnesium ion binding"/>
    <property type="evidence" value="ECO:0007669"/>
    <property type="project" value="UniProtKB-UniRule"/>
</dbReference>
<dbReference type="SUPFAM" id="SSF52540">
    <property type="entry name" value="P-loop containing nucleoside triphosphate hydrolases"/>
    <property type="match status" value="1"/>
</dbReference>
<comment type="catalytic activity">
    <reaction evidence="10 11">
        <text>shikimate + ATP = 3-phosphoshikimate + ADP + H(+)</text>
        <dbReference type="Rhea" id="RHEA:13121"/>
        <dbReference type="ChEBI" id="CHEBI:15378"/>
        <dbReference type="ChEBI" id="CHEBI:30616"/>
        <dbReference type="ChEBI" id="CHEBI:36208"/>
        <dbReference type="ChEBI" id="CHEBI:145989"/>
        <dbReference type="ChEBI" id="CHEBI:456216"/>
        <dbReference type="EC" id="2.7.1.71"/>
    </reaction>
</comment>
<evidence type="ECO:0000256" key="4">
    <source>
        <dbReference type="ARBA" id="ARBA00022605"/>
    </source>
</evidence>
<evidence type="ECO:0000256" key="8">
    <source>
        <dbReference type="ARBA" id="ARBA00022840"/>
    </source>
</evidence>
<accession>A0A2N3G6U7</accession>
<evidence type="ECO:0000256" key="1">
    <source>
        <dbReference type="ARBA" id="ARBA00004842"/>
    </source>
</evidence>
<dbReference type="InterPro" id="IPR023000">
    <property type="entry name" value="Shikimate_kinase_CS"/>
</dbReference>
<comment type="pathway">
    <text evidence="1 11">Metabolic intermediate biosynthesis; chorismate biosynthesis; chorismate from D-erythrose 4-phosphate and phosphoenolpyruvate: step 5/7.</text>
</comment>
<dbReference type="EC" id="2.7.1.71" evidence="3 11"/>
<keyword evidence="6 11" id="KW-0547">Nucleotide-binding</keyword>
<evidence type="ECO:0000256" key="3">
    <source>
        <dbReference type="ARBA" id="ARBA00012154"/>
    </source>
</evidence>
<dbReference type="InterPro" id="IPR000623">
    <property type="entry name" value="Shikimate_kinase/TSH1"/>
</dbReference>
<keyword evidence="11" id="KW-0963">Cytoplasm</keyword>
<name>A0A2N3G6U7_9ACTN</name>
<evidence type="ECO:0000256" key="11">
    <source>
        <dbReference type="HAMAP-Rule" id="MF_00109"/>
    </source>
</evidence>
<dbReference type="GO" id="GO:0008652">
    <property type="term" value="P:amino acid biosynthetic process"/>
    <property type="evidence" value="ECO:0007669"/>
    <property type="project" value="UniProtKB-KW"/>
</dbReference>
<comment type="subunit">
    <text evidence="11">Monomer.</text>
</comment>
<dbReference type="GO" id="GO:0009423">
    <property type="term" value="P:chorismate biosynthetic process"/>
    <property type="evidence" value="ECO:0007669"/>
    <property type="project" value="UniProtKB-UniRule"/>
</dbReference>
<keyword evidence="5 11" id="KW-0808">Transferase</keyword>
<dbReference type="HAMAP" id="MF_00109">
    <property type="entry name" value="Shikimate_kinase"/>
    <property type="match status" value="1"/>
</dbReference>
<keyword evidence="4 11" id="KW-0028">Amino-acid biosynthesis</keyword>
<evidence type="ECO:0000256" key="5">
    <source>
        <dbReference type="ARBA" id="ARBA00022679"/>
    </source>
</evidence>
<gene>
    <name evidence="11" type="primary">aroK</name>
    <name evidence="12" type="ORF">CVT63_02765</name>
</gene>
<keyword evidence="7 11" id="KW-0418">Kinase</keyword>
<feature type="binding site" evidence="11">
    <location>
        <position position="137"/>
    </location>
    <ligand>
        <name>substrate</name>
    </ligand>
</feature>
<keyword evidence="11" id="KW-0460">Magnesium</keyword>
<evidence type="ECO:0000313" key="12">
    <source>
        <dbReference type="EMBL" id="PKQ28439.1"/>
    </source>
</evidence>
<dbReference type="PROSITE" id="PS01128">
    <property type="entry name" value="SHIKIMATE_KINASE"/>
    <property type="match status" value="1"/>
</dbReference>
<protein>
    <recommendedName>
        <fullName evidence="3 11">Shikimate kinase</fullName>
        <shortName evidence="11">SK</shortName>
        <ecNumber evidence="3 11">2.7.1.71</ecNumber>
    </recommendedName>
</protein>
<proteinExistence type="inferred from homology"/>
<comment type="similarity">
    <text evidence="2 11">Belongs to the shikimate kinase family.</text>
</comment>
<evidence type="ECO:0000256" key="9">
    <source>
        <dbReference type="ARBA" id="ARBA00023141"/>
    </source>
</evidence>
<feature type="binding site" evidence="11">
    <location>
        <position position="154"/>
    </location>
    <ligand>
        <name>ATP</name>
        <dbReference type="ChEBI" id="CHEBI:30616"/>
    </ligand>
</feature>
<keyword evidence="9 11" id="KW-0057">Aromatic amino acid biosynthesis</keyword>
<dbReference type="InterPro" id="IPR027417">
    <property type="entry name" value="P-loop_NTPase"/>
</dbReference>
<dbReference type="PANTHER" id="PTHR21087">
    <property type="entry name" value="SHIKIMATE KINASE"/>
    <property type="match status" value="1"/>
</dbReference>
<keyword evidence="11" id="KW-0479">Metal-binding</keyword>
<sequence>MDRSNIVLIGFMYAGKSTVGGLLARSAGKPFVDTDCVIEQETGATVSELFERDGEPRFREIERKVVARVTGGTGLVIALGGGAVLDPANVQDAKKNGIIYYLSVTPSTVASRAALAGGRPLLDGKSTEEIAALLEQRREFYLSAAEVTVEADSREASEIAREIERDFARRTRV</sequence>
<feature type="binding site" evidence="11">
    <location>
        <position position="119"/>
    </location>
    <ligand>
        <name>ATP</name>
        <dbReference type="ChEBI" id="CHEBI:30616"/>
    </ligand>
</feature>
<dbReference type="InterPro" id="IPR031322">
    <property type="entry name" value="Shikimate/glucono_kinase"/>
</dbReference>
<evidence type="ECO:0000256" key="6">
    <source>
        <dbReference type="ARBA" id="ARBA00022741"/>
    </source>
</evidence>
<dbReference type="Pfam" id="PF01202">
    <property type="entry name" value="SKI"/>
    <property type="match status" value="1"/>
</dbReference>
<feature type="binding site" evidence="11">
    <location>
        <begin position="13"/>
        <end position="18"/>
    </location>
    <ligand>
        <name>ATP</name>
        <dbReference type="ChEBI" id="CHEBI:30616"/>
    </ligand>
</feature>
<reference evidence="12 13" key="1">
    <citation type="journal article" date="2017" name="ISME J.">
        <title>Potential for microbial H2 and metal transformations associated with novel bacteria and archaea in deep terrestrial subsurface sediments.</title>
        <authorList>
            <person name="Hernsdorf A.W."/>
            <person name="Amano Y."/>
            <person name="Miyakawa K."/>
            <person name="Ise K."/>
            <person name="Suzuki Y."/>
            <person name="Anantharaman K."/>
            <person name="Probst A."/>
            <person name="Burstein D."/>
            <person name="Thomas B.C."/>
            <person name="Banfield J.F."/>
        </authorList>
    </citation>
    <scope>NUCLEOTIDE SEQUENCE [LARGE SCALE GENOMIC DNA]</scope>
    <source>
        <strain evidence="12">HGW-Actinobacteria-3</strain>
    </source>
</reference>